<reference evidence="1 2" key="1">
    <citation type="journal article" date="2016" name="Mol. Biol. Evol.">
        <title>Comparative Genomics of Early-Diverging Mushroom-Forming Fungi Provides Insights into the Origins of Lignocellulose Decay Capabilities.</title>
        <authorList>
            <person name="Nagy L.G."/>
            <person name="Riley R."/>
            <person name="Tritt A."/>
            <person name="Adam C."/>
            <person name="Daum C."/>
            <person name="Floudas D."/>
            <person name="Sun H."/>
            <person name="Yadav J.S."/>
            <person name="Pangilinan J."/>
            <person name="Larsson K.H."/>
            <person name="Matsuura K."/>
            <person name="Barry K."/>
            <person name="Labutti K."/>
            <person name="Kuo R."/>
            <person name="Ohm R.A."/>
            <person name="Bhattacharya S.S."/>
            <person name="Shirouzu T."/>
            <person name="Yoshinaga Y."/>
            <person name="Martin F.M."/>
            <person name="Grigoriev I.V."/>
            <person name="Hibbett D.S."/>
        </authorList>
    </citation>
    <scope>NUCLEOTIDE SEQUENCE [LARGE SCALE GENOMIC DNA]</scope>
    <source>
        <strain evidence="1 2">HHB12733</strain>
    </source>
</reference>
<proteinExistence type="predicted"/>
<name>A0A165IDQ1_9BASI</name>
<protein>
    <submittedName>
        <fullName evidence="1">Uncharacterized protein</fullName>
    </submittedName>
</protein>
<evidence type="ECO:0000313" key="1">
    <source>
        <dbReference type="EMBL" id="KZT60432.1"/>
    </source>
</evidence>
<dbReference type="InParanoid" id="A0A165IDQ1"/>
<sequence length="62" mass="6675">MHEIVAKRLGDEEDNRTRQDLHALRLDTLTYDVLASIASQLANCASLASRAGLCPQPSLGPA</sequence>
<accession>A0A165IDQ1</accession>
<dbReference type="EMBL" id="KV423931">
    <property type="protein sequence ID" value="KZT60432.1"/>
    <property type="molecule type" value="Genomic_DNA"/>
</dbReference>
<keyword evidence="2" id="KW-1185">Reference proteome</keyword>
<evidence type="ECO:0000313" key="2">
    <source>
        <dbReference type="Proteomes" id="UP000076842"/>
    </source>
</evidence>
<dbReference type="Proteomes" id="UP000076842">
    <property type="component" value="Unassembled WGS sequence"/>
</dbReference>
<organism evidence="1 2">
    <name type="scientific">Calocera cornea HHB12733</name>
    <dbReference type="NCBI Taxonomy" id="1353952"/>
    <lineage>
        <taxon>Eukaryota</taxon>
        <taxon>Fungi</taxon>
        <taxon>Dikarya</taxon>
        <taxon>Basidiomycota</taxon>
        <taxon>Agaricomycotina</taxon>
        <taxon>Dacrymycetes</taxon>
        <taxon>Dacrymycetales</taxon>
        <taxon>Dacrymycetaceae</taxon>
        <taxon>Calocera</taxon>
    </lineage>
</organism>
<dbReference type="AlphaFoldDB" id="A0A165IDQ1"/>
<gene>
    <name evidence="1" type="ORF">CALCODRAFT_492484</name>
</gene>